<proteinExistence type="evidence at transcript level"/>
<keyword evidence="1" id="KW-0812">Transmembrane</keyword>
<dbReference type="Bgee" id="FBgn0028699">
    <property type="expression patterns" value="Expressed in reticular neuropil associated glial cell (Drosophila) in brain and 73 other cell types or tissues"/>
</dbReference>
<evidence type="ECO:0000256" key="1">
    <source>
        <dbReference type="SAM" id="Phobius"/>
    </source>
</evidence>
<dbReference type="VEuPathDB" id="VectorBase:FBgn0028699"/>
<keyword evidence="1" id="KW-0472">Membrane</keyword>
<dbReference type="ExpressionAtlas" id="D0IQN0">
    <property type="expression patterns" value="baseline and differential"/>
</dbReference>
<name>D0IQN0_DROME</name>
<organism evidence="2">
    <name type="scientific">Drosophila melanogaster</name>
    <name type="common">Fruit fly</name>
    <dbReference type="NCBI Taxonomy" id="7227"/>
    <lineage>
        <taxon>Eukaryota</taxon>
        <taxon>Metazoa</taxon>
        <taxon>Ecdysozoa</taxon>
        <taxon>Arthropoda</taxon>
        <taxon>Hexapoda</taxon>
        <taxon>Insecta</taxon>
        <taxon>Pterygota</taxon>
        <taxon>Neoptera</taxon>
        <taxon>Endopterygota</taxon>
        <taxon>Diptera</taxon>
        <taxon>Brachycera</taxon>
        <taxon>Muscomorpha</taxon>
        <taxon>Ephydroidea</taxon>
        <taxon>Drosophilidae</taxon>
        <taxon>Drosophila</taxon>
        <taxon>Sophophora</taxon>
    </lineage>
</organism>
<dbReference type="EMBL" id="BT100268">
    <property type="protein sequence ID" value="ACY70848.1"/>
    <property type="molecule type" value="mRNA"/>
</dbReference>
<gene>
    <name evidence="2" type="primary">Rh50-RA</name>
</gene>
<keyword evidence="1" id="KW-1133">Transmembrane helix</keyword>
<reference evidence="2" key="1">
    <citation type="submission" date="2009-11" db="EMBL/GenBank/DDBJ databases">
        <authorList>
            <person name="Carlson J."/>
            <person name="Booth B."/>
            <person name="Frise E."/>
            <person name="Sandler J."/>
            <person name="Wan K."/>
            <person name="Yu C."/>
            <person name="Celniker S."/>
        </authorList>
    </citation>
    <scope>NUCLEOTIDE SEQUENCE</scope>
</reference>
<evidence type="ECO:0000313" key="2">
    <source>
        <dbReference type="EMBL" id="ACY70848.1"/>
    </source>
</evidence>
<feature type="transmembrane region" description="Helical" evidence="1">
    <location>
        <begin position="12"/>
        <end position="29"/>
    </location>
</feature>
<protein>
    <submittedName>
        <fullName evidence="2">MIP15244p</fullName>
    </submittedName>
</protein>
<dbReference type="OrthoDB" id="534912at2759"/>
<accession>D0IQN0</accession>
<sequence>MHSPAAKVSGYVVLMIVQIIFLVLFWLFVRYEKTALPLAIDAEDAGSANEHVSKYPLSAVFWVPWHQFH</sequence>
<dbReference type="AlphaFoldDB" id="D0IQN0"/>